<gene>
    <name evidence="2" type="ORF">BDV26DRAFT_216307</name>
</gene>
<organism evidence="2 3">
    <name type="scientific">Aspergillus bertholletiae</name>
    <dbReference type="NCBI Taxonomy" id="1226010"/>
    <lineage>
        <taxon>Eukaryota</taxon>
        <taxon>Fungi</taxon>
        <taxon>Dikarya</taxon>
        <taxon>Ascomycota</taxon>
        <taxon>Pezizomycotina</taxon>
        <taxon>Eurotiomycetes</taxon>
        <taxon>Eurotiomycetidae</taxon>
        <taxon>Eurotiales</taxon>
        <taxon>Aspergillaceae</taxon>
        <taxon>Aspergillus</taxon>
        <taxon>Aspergillus subgen. Circumdati</taxon>
    </lineage>
</organism>
<dbReference type="EMBL" id="ML736225">
    <property type="protein sequence ID" value="KAE8377344.1"/>
    <property type="molecule type" value="Genomic_DNA"/>
</dbReference>
<feature type="region of interest" description="Disordered" evidence="1">
    <location>
        <begin position="79"/>
        <end position="110"/>
    </location>
</feature>
<reference evidence="2 3" key="1">
    <citation type="submission" date="2019-04" db="EMBL/GenBank/DDBJ databases">
        <title>Friends and foes A comparative genomics studyof 23 Aspergillus species from section Flavi.</title>
        <authorList>
            <consortium name="DOE Joint Genome Institute"/>
            <person name="Kjaerbolling I."/>
            <person name="Vesth T."/>
            <person name="Frisvad J.C."/>
            <person name="Nybo J.L."/>
            <person name="Theobald S."/>
            <person name="Kildgaard S."/>
            <person name="Isbrandt T."/>
            <person name="Kuo A."/>
            <person name="Sato A."/>
            <person name="Lyhne E.K."/>
            <person name="Kogle M.E."/>
            <person name="Wiebenga A."/>
            <person name="Kun R.S."/>
            <person name="Lubbers R.J."/>
            <person name="Makela M.R."/>
            <person name="Barry K."/>
            <person name="Chovatia M."/>
            <person name="Clum A."/>
            <person name="Daum C."/>
            <person name="Haridas S."/>
            <person name="He G."/>
            <person name="LaButti K."/>
            <person name="Lipzen A."/>
            <person name="Mondo S."/>
            <person name="Riley R."/>
            <person name="Salamov A."/>
            <person name="Simmons B.A."/>
            <person name="Magnuson J.K."/>
            <person name="Henrissat B."/>
            <person name="Mortensen U.H."/>
            <person name="Larsen T.O."/>
            <person name="Devries R.P."/>
            <person name="Grigoriev I.V."/>
            <person name="Machida M."/>
            <person name="Baker S.E."/>
            <person name="Andersen M.R."/>
        </authorList>
    </citation>
    <scope>NUCLEOTIDE SEQUENCE [LARGE SCALE GENOMIC DNA]</scope>
    <source>
        <strain evidence="2 3">IBT 29228</strain>
    </source>
</reference>
<accession>A0A5N7B5F8</accession>
<evidence type="ECO:0000313" key="3">
    <source>
        <dbReference type="Proteomes" id="UP000326198"/>
    </source>
</evidence>
<feature type="compositionally biased region" description="Polar residues" evidence="1">
    <location>
        <begin position="79"/>
        <end position="100"/>
    </location>
</feature>
<evidence type="ECO:0000313" key="2">
    <source>
        <dbReference type="EMBL" id="KAE8377344.1"/>
    </source>
</evidence>
<keyword evidence="3" id="KW-1185">Reference proteome</keyword>
<dbReference type="AlphaFoldDB" id="A0A5N7B5F8"/>
<protein>
    <submittedName>
        <fullName evidence="2">Uncharacterized protein</fullName>
    </submittedName>
</protein>
<evidence type="ECO:0000256" key="1">
    <source>
        <dbReference type="SAM" id="MobiDB-lite"/>
    </source>
</evidence>
<dbReference type="Proteomes" id="UP000326198">
    <property type="component" value="Unassembled WGS sequence"/>
</dbReference>
<sequence>MTVARVKNPFLALIATVRRILPPGTNLHITSDVMAGWFDRIQHTLEKTSDDDRELMLVGARDIIIIMKDLVERTVYEVTQSESNAPQGQRVTNQMPQNNARPVRRPPNIY</sequence>
<proteinExistence type="predicted"/>
<name>A0A5N7B5F8_9EURO</name>